<gene>
    <name evidence="2" type="ORF">J6I44_02955</name>
</gene>
<keyword evidence="1" id="KW-0472">Membrane</keyword>
<name>A0ABT3PIQ7_9BACT</name>
<evidence type="ECO:0000256" key="1">
    <source>
        <dbReference type="SAM" id="Phobius"/>
    </source>
</evidence>
<evidence type="ECO:0000313" key="3">
    <source>
        <dbReference type="Proteomes" id="UP001207918"/>
    </source>
</evidence>
<sequence length="137" mass="15115">MDLKKFVIRISQSKSVTFPLIAVLFTLGYLNSFGITNAPEHVGLWTKEGVEFSLNLFIAFIALQAIWLFSKFYFLSEELLAKLGAILIGIAGIGFFAKLVVFPEENSPALFWYAGIAVWGLYELEGSLQLNGASLAT</sequence>
<reference evidence="2 3" key="1">
    <citation type="submission" date="2021-03" db="EMBL/GenBank/DDBJ databases">
        <title>Aliifodinibius sp. nov., a new bacterium isolated from saline soil.</title>
        <authorList>
            <person name="Galisteo C."/>
            <person name="De La Haba R."/>
            <person name="Sanchez-Porro C."/>
            <person name="Ventosa A."/>
        </authorList>
    </citation>
    <scope>NUCLEOTIDE SEQUENCE [LARGE SCALE GENOMIC DNA]</scope>
    <source>
        <strain evidence="2 3">1BSP15-2V2</strain>
    </source>
</reference>
<feature type="transmembrane region" description="Helical" evidence="1">
    <location>
        <begin position="83"/>
        <end position="102"/>
    </location>
</feature>
<feature type="transmembrane region" description="Helical" evidence="1">
    <location>
        <begin position="56"/>
        <end position="76"/>
    </location>
</feature>
<keyword evidence="1" id="KW-1133">Transmembrane helix</keyword>
<accession>A0ABT3PIQ7</accession>
<dbReference type="EMBL" id="JAGGJA010000002">
    <property type="protein sequence ID" value="MCW9705794.1"/>
    <property type="molecule type" value="Genomic_DNA"/>
</dbReference>
<keyword evidence="1" id="KW-0812">Transmembrane</keyword>
<keyword evidence="3" id="KW-1185">Reference proteome</keyword>
<dbReference type="Proteomes" id="UP001207918">
    <property type="component" value="Unassembled WGS sequence"/>
</dbReference>
<evidence type="ECO:0000313" key="2">
    <source>
        <dbReference type="EMBL" id="MCW9705794.1"/>
    </source>
</evidence>
<organism evidence="2 3">
    <name type="scientific">Fodinibius salsisoli</name>
    <dbReference type="NCBI Taxonomy" id="2820877"/>
    <lineage>
        <taxon>Bacteria</taxon>
        <taxon>Pseudomonadati</taxon>
        <taxon>Balneolota</taxon>
        <taxon>Balneolia</taxon>
        <taxon>Balneolales</taxon>
        <taxon>Balneolaceae</taxon>
        <taxon>Fodinibius</taxon>
    </lineage>
</organism>
<protein>
    <submittedName>
        <fullName evidence="2">Uncharacterized protein</fullName>
    </submittedName>
</protein>
<dbReference type="RefSeq" id="WP_265764462.1">
    <property type="nucleotide sequence ID" value="NZ_JAGGJA010000002.1"/>
</dbReference>
<comment type="caution">
    <text evidence="2">The sequence shown here is derived from an EMBL/GenBank/DDBJ whole genome shotgun (WGS) entry which is preliminary data.</text>
</comment>
<proteinExistence type="predicted"/>